<accession>A0ABZ2YVL5</accession>
<dbReference type="Proteomes" id="UP001485459">
    <property type="component" value="Chromosome"/>
</dbReference>
<dbReference type="InterPro" id="IPR036116">
    <property type="entry name" value="FN3_sf"/>
</dbReference>
<organism evidence="4 5">
    <name type="scientific">Chitinophaga pollutisoli</name>
    <dbReference type="NCBI Taxonomy" id="3133966"/>
    <lineage>
        <taxon>Bacteria</taxon>
        <taxon>Pseudomonadati</taxon>
        <taxon>Bacteroidota</taxon>
        <taxon>Chitinophagia</taxon>
        <taxon>Chitinophagales</taxon>
        <taxon>Chitinophagaceae</taxon>
        <taxon>Chitinophaga</taxon>
    </lineage>
</organism>
<dbReference type="EMBL" id="CP149822">
    <property type="protein sequence ID" value="WZN42911.1"/>
    <property type="molecule type" value="Genomic_DNA"/>
</dbReference>
<dbReference type="SUPFAM" id="SSF49785">
    <property type="entry name" value="Galactose-binding domain-like"/>
    <property type="match status" value="1"/>
</dbReference>
<keyword evidence="5" id="KW-1185">Reference proteome</keyword>
<name>A0ABZ2YVL5_9BACT</name>
<dbReference type="InterPro" id="IPR032527">
    <property type="entry name" value="DUF4959"/>
</dbReference>
<proteinExistence type="predicted"/>
<gene>
    <name evidence="4" type="ORF">WJU16_07680</name>
</gene>
<dbReference type="PROSITE" id="PS51257">
    <property type="entry name" value="PROKAR_LIPOPROTEIN"/>
    <property type="match status" value="1"/>
</dbReference>
<evidence type="ECO:0000313" key="4">
    <source>
        <dbReference type="EMBL" id="WZN42911.1"/>
    </source>
</evidence>
<evidence type="ECO:0000259" key="3">
    <source>
        <dbReference type="Pfam" id="PF17166"/>
    </source>
</evidence>
<dbReference type="Pfam" id="PF16323">
    <property type="entry name" value="DUF4959"/>
    <property type="match status" value="1"/>
</dbReference>
<dbReference type="SUPFAM" id="SSF49265">
    <property type="entry name" value="Fibronectin type III"/>
    <property type="match status" value="1"/>
</dbReference>
<dbReference type="InterPro" id="IPR032164">
    <property type="entry name" value="DUF5000"/>
</dbReference>
<reference evidence="5" key="1">
    <citation type="submission" date="2024-03" db="EMBL/GenBank/DDBJ databases">
        <title>Chitinophaga horti sp. nov., isolated from garden soil.</title>
        <authorList>
            <person name="Lee D.S."/>
            <person name="Han D.M."/>
            <person name="Baek J.H."/>
            <person name="Choi D.G."/>
            <person name="Jeon J.H."/>
            <person name="Jeon C.O."/>
        </authorList>
    </citation>
    <scope>NUCLEOTIDE SEQUENCE [LARGE SCALE GENOMIC DNA]</scope>
    <source>
        <strain evidence="5">GPA1</strain>
    </source>
</reference>
<feature type="domain" description="DUF4959" evidence="1">
    <location>
        <begin position="23"/>
        <end position="128"/>
    </location>
</feature>
<dbReference type="Pfam" id="PF16391">
    <property type="entry name" value="DUF5000"/>
    <property type="match status" value="1"/>
</dbReference>
<feature type="domain" description="DUF5000" evidence="2">
    <location>
        <begin position="254"/>
        <end position="397"/>
    </location>
</feature>
<dbReference type="RefSeq" id="WP_341837736.1">
    <property type="nucleotide sequence ID" value="NZ_CP149822.1"/>
</dbReference>
<keyword evidence="4" id="KW-0449">Lipoprotein</keyword>
<evidence type="ECO:0000313" key="5">
    <source>
        <dbReference type="Proteomes" id="UP001485459"/>
    </source>
</evidence>
<dbReference type="Gene3D" id="2.60.120.260">
    <property type="entry name" value="Galactose-binding domain-like"/>
    <property type="match status" value="1"/>
</dbReference>
<dbReference type="InterPro" id="IPR008979">
    <property type="entry name" value="Galactose-bd-like_sf"/>
</dbReference>
<protein>
    <submittedName>
        <fullName evidence="4">DUF5000 domain-containing lipoprotein</fullName>
    </submittedName>
</protein>
<feature type="domain" description="DUF5126" evidence="3">
    <location>
        <begin position="130"/>
        <end position="230"/>
    </location>
</feature>
<evidence type="ECO:0000259" key="1">
    <source>
        <dbReference type="Pfam" id="PF16323"/>
    </source>
</evidence>
<dbReference type="Pfam" id="PF17166">
    <property type="entry name" value="DUF5126"/>
    <property type="match status" value="1"/>
</dbReference>
<sequence length="399" mass="45091">MQSSQTKIFALLGLIGLATAWGGCFKDEAYNEPTDKDGAKPGPVTNVQVTNHNGAATITYTLPNSSNLLYVRAKYKTNDVATRQTQVSYYTNKVEVSGFAEKKEYEVILTTVSRAEVESEPVIVKVNPETPVHRLVMPTVRIAPDFGGVFIGAENAIREKIGVIVITKDKNDEFKPIESRYTTNEQIGFSVRGYENEPREFGVYIVDRWGNSSDTLFETITPLFEELLDKNKFADMSVPGDEPSDYQWYMNYLWDGNTDPNSTGFHTTTIGALPKHITFDMGASYHLSRFKTWQRGGGWYDFSHGNPKRWRVWGTDERPAADGSFNGWTLLGEFEAPAKPSGRPPYDNTAEDVAFGRNGFEFNIPAGSPRVRYIRFQVLETWSNTNFWHMIEISFWGQQ</sequence>
<evidence type="ECO:0000259" key="2">
    <source>
        <dbReference type="Pfam" id="PF16391"/>
    </source>
</evidence>
<dbReference type="InterPro" id="IPR033431">
    <property type="entry name" value="DUF5126"/>
</dbReference>